<feature type="region of interest" description="Disordered" evidence="1">
    <location>
        <begin position="127"/>
        <end position="154"/>
    </location>
</feature>
<dbReference type="AlphaFoldDB" id="A0A2I0TS87"/>
<reference evidence="3" key="2">
    <citation type="submission" date="2017-12" db="EMBL/GenBank/DDBJ databases">
        <title>Genome sequence of the Bar-tailed Godwit (Limosa lapponica baueri).</title>
        <authorList>
            <person name="Lima N.C.B."/>
            <person name="Parody-Merino A.M."/>
            <person name="Battley P.F."/>
            <person name="Fidler A.E."/>
            <person name="Prosdocimi F."/>
        </authorList>
    </citation>
    <scope>NUCLEOTIDE SEQUENCE [LARGE SCALE GENOMIC DNA]</scope>
</reference>
<dbReference type="GO" id="GO:0003964">
    <property type="term" value="F:RNA-directed DNA polymerase activity"/>
    <property type="evidence" value="ECO:0007669"/>
    <property type="project" value="UniProtKB-KW"/>
</dbReference>
<proteinExistence type="predicted"/>
<keyword evidence="2" id="KW-0808">Transferase</keyword>
<feature type="compositionally biased region" description="Basic and acidic residues" evidence="1">
    <location>
        <begin position="138"/>
        <end position="148"/>
    </location>
</feature>
<feature type="compositionally biased region" description="Polar residues" evidence="1">
    <location>
        <begin position="127"/>
        <end position="137"/>
    </location>
</feature>
<keyword evidence="3" id="KW-1185">Reference proteome</keyword>
<evidence type="ECO:0000313" key="3">
    <source>
        <dbReference type="Proteomes" id="UP000233556"/>
    </source>
</evidence>
<keyword evidence="2" id="KW-0695">RNA-directed DNA polymerase</keyword>
<protein>
    <submittedName>
        <fullName evidence="2">Rna-directed dna polymerase from mobile element jockey-like</fullName>
    </submittedName>
</protein>
<accession>A0A2I0TS87</accession>
<gene>
    <name evidence="2" type="ORF">llap_13036</name>
</gene>
<evidence type="ECO:0000313" key="2">
    <source>
        <dbReference type="EMBL" id="PKU36659.1"/>
    </source>
</evidence>
<name>A0A2I0TS87_LIMLA</name>
<organism evidence="2 3">
    <name type="scientific">Limosa lapponica baueri</name>
    <dbReference type="NCBI Taxonomy" id="1758121"/>
    <lineage>
        <taxon>Eukaryota</taxon>
        <taxon>Metazoa</taxon>
        <taxon>Chordata</taxon>
        <taxon>Craniata</taxon>
        <taxon>Vertebrata</taxon>
        <taxon>Euteleostomi</taxon>
        <taxon>Archelosauria</taxon>
        <taxon>Archosauria</taxon>
        <taxon>Dinosauria</taxon>
        <taxon>Saurischia</taxon>
        <taxon>Theropoda</taxon>
        <taxon>Coelurosauria</taxon>
        <taxon>Aves</taxon>
        <taxon>Neognathae</taxon>
        <taxon>Neoaves</taxon>
        <taxon>Charadriiformes</taxon>
        <taxon>Scolopacidae</taxon>
        <taxon>Limosa</taxon>
    </lineage>
</organism>
<sequence>MLLYLLRQLENNDVTNEISAVTSPSDDMKLENNDVTNEISAVTSPSDDMKDTSVWGGDEGTDCSHNQAGNKHRLRPDWINGLWYIGGKRKMRENVGLLFNEMGAMVTEDAEKAELLNAFFASVFTDQASPQESQTSEVTEKVWTKEDFPLVEED</sequence>
<dbReference type="EMBL" id="KZ507522">
    <property type="protein sequence ID" value="PKU36659.1"/>
    <property type="molecule type" value="Genomic_DNA"/>
</dbReference>
<reference evidence="3" key="1">
    <citation type="submission" date="2017-11" db="EMBL/GenBank/DDBJ databases">
        <authorList>
            <person name="Lima N.C."/>
            <person name="Parody-Merino A.M."/>
            <person name="Battley P.F."/>
            <person name="Fidler A.E."/>
            <person name="Prosdocimi F."/>
        </authorList>
    </citation>
    <scope>NUCLEOTIDE SEQUENCE [LARGE SCALE GENOMIC DNA]</scope>
</reference>
<dbReference type="Proteomes" id="UP000233556">
    <property type="component" value="Unassembled WGS sequence"/>
</dbReference>
<evidence type="ECO:0000256" key="1">
    <source>
        <dbReference type="SAM" id="MobiDB-lite"/>
    </source>
</evidence>
<keyword evidence="2" id="KW-0548">Nucleotidyltransferase</keyword>